<feature type="transmembrane region" description="Helical" evidence="1">
    <location>
        <begin position="168"/>
        <end position="186"/>
    </location>
</feature>
<dbReference type="AlphaFoldDB" id="A0A7S4QME1"/>
<protein>
    <submittedName>
        <fullName evidence="2">Uncharacterized protein</fullName>
    </submittedName>
</protein>
<gene>
    <name evidence="2" type="ORF">DBRI00130_LOCUS4940</name>
</gene>
<sequence>MCCPSNETALFEPRSIMDDSKAPMSPLVDSSIVFDKASDDVRSPAASKLDHEPLRTKVSTNSSANTCAWSTCYVLPSLSTRTVWESVMILLSLYRANSGALNECLMTMAKDYCKAQEEAPVIDLPGFPLLDNTSLLTKATFAFCLVDIILNFMSVHNKVSKQNRWSNVLFYVMTWFLIDLLNVLPWESFAIRSIARNARNKPNMFGKMFRVIRACPLIKKRWHNILRLRNMALSLGCKPIRHLQLVLKYIKFVRRMHLWILVRGVQLVRLMKRMKYAITESS</sequence>
<keyword evidence="1" id="KW-1133">Transmembrane helix</keyword>
<evidence type="ECO:0000313" key="2">
    <source>
        <dbReference type="EMBL" id="CAE4588035.1"/>
    </source>
</evidence>
<organism evidence="2">
    <name type="scientific">Ditylum brightwellii</name>
    <dbReference type="NCBI Taxonomy" id="49249"/>
    <lineage>
        <taxon>Eukaryota</taxon>
        <taxon>Sar</taxon>
        <taxon>Stramenopiles</taxon>
        <taxon>Ochrophyta</taxon>
        <taxon>Bacillariophyta</taxon>
        <taxon>Mediophyceae</taxon>
        <taxon>Lithodesmiophycidae</taxon>
        <taxon>Lithodesmiales</taxon>
        <taxon>Lithodesmiaceae</taxon>
        <taxon>Ditylum</taxon>
    </lineage>
</organism>
<dbReference type="EMBL" id="HBNS01006083">
    <property type="protein sequence ID" value="CAE4588035.1"/>
    <property type="molecule type" value="Transcribed_RNA"/>
</dbReference>
<keyword evidence="1" id="KW-0472">Membrane</keyword>
<evidence type="ECO:0000256" key="1">
    <source>
        <dbReference type="SAM" id="Phobius"/>
    </source>
</evidence>
<keyword evidence="1" id="KW-0812">Transmembrane</keyword>
<accession>A0A7S4QME1</accession>
<feature type="transmembrane region" description="Helical" evidence="1">
    <location>
        <begin position="135"/>
        <end position="156"/>
    </location>
</feature>
<reference evidence="2" key="1">
    <citation type="submission" date="2021-01" db="EMBL/GenBank/DDBJ databases">
        <authorList>
            <person name="Corre E."/>
            <person name="Pelletier E."/>
            <person name="Niang G."/>
            <person name="Scheremetjew M."/>
            <person name="Finn R."/>
            <person name="Kale V."/>
            <person name="Holt S."/>
            <person name="Cochrane G."/>
            <person name="Meng A."/>
            <person name="Brown T."/>
            <person name="Cohen L."/>
        </authorList>
    </citation>
    <scope>NUCLEOTIDE SEQUENCE</scope>
    <source>
        <strain evidence="2">GSO104</strain>
    </source>
</reference>
<proteinExistence type="predicted"/>
<name>A0A7S4QME1_9STRA</name>